<evidence type="ECO:0000256" key="1">
    <source>
        <dbReference type="SAM" id="SignalP"/>
    </source>
</evidence>
<dbReference type="EMBL" id="JAXUIC010000003">
    <property type="protein sequence ID" value="KAK4598875.1"/>
    <property type="molecule type" value="Genomic_DNA"/>
</dbReference>
<dbReference type="PROSITE" id="PS50007">
    <property type="entry name" value="PIPLC_X_DOMAIN"/>
    <property type="match status" value="1"/>
</dbReference>
<dbReference type="Pfam" id="PF26178">
    <property type="entry name" value="PI-PLC_cat"/>
    <property type="match status" value="1"/>
</dbReference>
<organism evidence="2 3">
    <name type="scientific">Quercus rubra</name>
    <name type="common">Northern red oak</name>
    <name type="synonym">Quercus borealis</name>
    <dbReference type="NCBI Taxonomy" id="3512"/>
    <lineage>
        <taxon>Eukaryota</taxon>
        <taxon>Viridiplantae</taxon>
        <taxon>Streptophyta</taxon>
        <taxon>Embryophyta</taxon>
        <taxon>Tracheophyta</taxon>
        <taxon>Spermatophyta</taxon>
        <taxon>Magnoliopsida</taxon>
        <taxon>eudicotyledons</taxon>
        <taxon>Gunneridae</taxon>
        <taxon>Pentapetalae</taxon>
        <taxon>rosids</taxon>
        <taxon>fabids</taxon>
        <taxon>Fagales</taxon>
        <taxon>Fagaceae</taxon>
        <taxon>Quercus</taxon>
    </lineage>
</organism>
<name>A0AAN7FR38_QUERU</name>
<dbReference type="Gene3D" id="3.20.20.190">
    <property type="entry name" value="Phosphatidylinositol (PI) phosphodiesterase"/>
    <property type="match status" value="1"/>
</dbReference>
<keyword evidence="3" id="KW-1185">Reference proteome</keyword>
<dbReference type="PANTHER" id="PTHR13593">
    <property type="match status" value="1"/>
</dbReference>
<feature type="signal peptide" evidence="1">
    <location>
        <begin position="1"/>
        <end position="24"/>
    </location>
</feature>
<accession>A0AAN7FR38</accession>
<keyword evidence="1" id="KW-0732">Signal</keyword>
<evidence type="ECO:0000313" key="2">
    <source>
        <dbReference type="EMBL" id="KAK4598875.1"/>
    </source>
</evidence>
<dbReference type="SUPFAM" id="SSF51695">
    <property type="entry name" value="PLC-like phosphodiesterases"/>
    <property type="match status" value="1"/>
</dbReference>
<proteinExistence type="predicted"/>
<dbReference type="GO" id="GO:0006629">
    <property type="term" value="P:lipid metabolic process"/>
    <property type="evidence" value="ECO:0007669"/>
    <property type="project" value="InterPro"/>
</dbReference>
<reference evidence="2 3" key="1">
    <citation type="journal article" date="2023" name="G3 (Bethesda)">
        <title>A haplotype-resolved chromosome-scale genome for Quercus rubra L. provides insights into the genetics of adaptive traits for red oak species.</title>
        <authorList>
            <person name="Kapoor B."/>
            <person name="Jenkins J."/>
            <person name="Schmutz J."/>
            <person name="Zhebentyayeva T."/>
            <person name="Kuelheim C."/>
            <person name="Coggeshall M."/>
            <person name="Heim C."/>
            <person name="Lasky J.R."/>
            <person name="Leites L."/>
            <person name="Islam-Faridi N."/>
            <person name="Romero-Severson J."/>
            <person name="DeLeo V.L."/>
            <person name="Lucas S.M."/>
            <person name="Lazic D."/>
            <person name="Gailing O."/>
            <person name="Carlson J."/>
            <person name="Staton M."/>
        </authorList>
    </citation>
    <scope>NUCLEOTIDE SEQUENCE [LARGE SCALE GENOMIC DNA]</scope>
    <source>
        <strain evidence="2">Pseudo-F2</strain>
    </source>
</reference>
<feature type="chain" id="PRO_5042975602" description="PLC-like phosphodiesterases superfamily protein" evidence="1">
    <location>
        <begin position="25"/>
        <end position="365"/>
    </location>
</feature>
<dbReference type="InterPro" id="IPR017946">
    <property type="entry name" value="PLC-like_Pdiesterase_TIM-brl"/>
</dbReference>
<dbReference type="AlphaFoldDB" id="A0AAN7FR38"/>
<protein>
    <recommendedName>
        <fullName evidence="4">PLC-like phosphodiesterases superfamily protein</fullName>
    </recommendedName>
</protein>
<dbReference type="GO" id="GO:0008081">
    <property type="term" value="F:phosphoric diester hydrolase activity"/>
    <property type="evidence" value="ECO:0007669"/>
    <property type="project" value="InterPro"/>
</dbReference>
<comment type="caution">
    <text evidence="2">The sequence shown here is derived from an EMBL/GenBank/DDBJ whole genome shotgun (WGS) entry which is preliminary data.</text>
</comment>
<gene>
    <name evidence="2" type="ORF">RGQ29_016070</name>
</gene>
<dbReference type="CDD" id="cd08588">
    <property type="entry name" value="PI-PLCc_At5g67130_like"/>
    <property type="match status" value="1"/>
</dbReference>
<dbReference type="InterPro" id="IPR051057">
    <property type="entry name" value="PI-PLC_domain"/>
</dbReference>
<dbReference type="PANTHER" id="PTHR13593:SF127">
    <property type="entry name" value="PLC-LIKE PHOSPHODIESTERASES SUPERFAMILY PROTEIN"/>
    <property type="match status" value="1"/>
</dbReference>
<sequence>MGLLENIPLVIISVLLSVTAIIDACSNGGCKLLEECSSTADCAAGLLCGSCRIRFHGERCIRSTFTDQFKLLNNSLPFNKYAYLTTHNSFAIAGEPSHTGIPRLALPNQEDSITQQLNDGVRALMLDTYDFKDDIWLCHSFNGKCYDFTAFSPAIDTLKEVEAFLAANPSEIVTLILEDYVESPNGLTKVFNASGLIKYWFSVSNMPQNGQDWPLVKDMVANNQRLIVFTSKRQKQESEGIAYQWNFMVENMYGDDGMHSGSCPNHGESAALNDKTKSLVLVNYFRSAPIKQASCVDNSPELLNMLQTCYGAAGNRWANFVAVDFYKRSDGRGAFQAVDKLNGKLLCGCDDVNACVLGSSTTCNP</sequence>
<evidence type="ECO:0000313" key="3">
    <source>
        <dbReference type="Proteomes" id="UP001324115"/>
    </source>
</evidence>
<evidence type="ECO:0008006" key="4">
    <source>
        <dbReference type="Google" id="ProtNLM"/>
    </source>
</evidence>
<dbReference type="Proteomes" id="UP001324115">
    <property type="component" value="Unassembled WGS sequence"/>
</dbReference>